<comment type="similarity">
    <text evidence="2">Belongs to the ustYa family.</text>
</comment>
<dbReference type="RefSeq" id="XP_033680322.1">
    <property type="nucleotide sequence ID" value="XM_033822915.1"/>
</dbReference>
<dbReference type="Proteomes" id="UP000800094">
    <property type="component" value="Unassembled WGS sequence"/>
</dbReference>
<dbReference type="GeneID" id="54576245"/>
<reference evidence="3" key="1">
    <citation type="journal article" date="2020" name="Stud. Mycol.">
        <title>101 Dothideomycetes genomes: a test case for predicting lifestyles and emergence of pathogens.</title>
        <authorList>
            <person name="Haridas S."/>
            <person name="Albert R."/>
            <person name="Binder M."/>
            <person name="Bloem J."/>
            <person name="Labutti K."/>
            <person name="Salamov A."/>
            <person name="Andreopoulos B."/>
            <person name="Baker S."/>
            <person name="Barry K."/>
            <person name="Bills G."/>
            <person name="Bluhm B."/>
            <person name="Cannon C."/>
            <person name="Castanera R."/>
            <person name="Culley D."/>
            <person name="Daum C."/>
            <person name="Ezra D."/>
            <person name="Gonzalez J."/>
            <person name="Henrissat B."/>
            <person name="Kuo A."/>
            <person name="Liang C."/>
            <person name="Lipzen A."/>
            <person name="Lutzoni F."/>
            <person name="Magnuson J."/>
            <person name="Mondo S."/>
            <person name="Nolan M."/>
            <person name="Ohm R."/>
            <person name="Pangilinan J."/>
            <person name="Park H.-J."/>
            <person name="Ramirez L."/>
            <person name="Alfaro M."/>
            <person name="Sun H."/>
            <person name="Tritt A."/>
            <person name="Yoshinaga Y."/>
            <person name="Zwiers L.-H."/>
            <person name="Turgeon B."/>
            <person name="Goodwin S."/>
            <person name="Spatafora J."/>
            <person name="Crous P."/>
            <person name="Grigoriev I."/>
        </authorList>
    </citation>
    <scope>NUCLEOTIDE SEQUENCE</scope>
    <source>
        <strain evidence="3">CBS 122368</strain>
    </source>
</reference>
<evidence type="ECO:0000256" key="2">
    <source>
        <dbReference type="ARBA" id="ARBA00035112"/>
    </source>
</evidence>
<dbReference type="EMBL" id="ML987200">
    <property type="protein sequence ID" value="KAF2245318.1"/>
    <property type="molecule type" value="Genomic_DNA"/>
</dbReference>
<gene>
    <name evidence="3" type="ORF">BU26DRAFT_409759</name>
</gene>
<name>A0A6A6I5J5_9PLEO</name>
<feature type="non-terminal residue" evidence="3">
    <location>
        <position position="1"/>
    </location>
</feature>
<keyword evidence="4" id="KW-1185">Reference proteome</keyword>
<dbReference type="InterPro" id="IPR021765">
    <property type="entry name" value="UstYa-like"/>
</dbReference>
<evidence type="ECO:0000313" key="4">
    <source>
        <dbReference type="Proteomes" id="UP000800094"/>
    </source>
</evidence>
<dbReference type="OrthoDB" id="3687641at2759"/>
<proteinExistence type="inferred from homology"/>
<dbReference type="GO" id="GO:0043386">
    <property type="term" value="P:mycotoxin biosynthetic process"/>
    <property type="evidence" value="ECO:0007669"/>
    <property type="project" value="InterPro"/>
</dbReference>
<protein>
    <submittedName>
        <fullName evidence="3">Uncharacterized protein</fullName>
    </submittedName>
</protein>
<comment type="pathway">
    <text evidence="1">Mycotoxin biosynthesis.</text>
</comment>
<accession>A0A6A6I5J5</accession>
<evidence type="ECO:0000313" key="3">
    <source>
        <dbReference type="EMBL" id="KAF2245318.1"/>
    </source>
</evidence>
<feature type="non-terminal residue" evidence="3">
    <location>
        <position position="152"/>
    </location>
</feature>
<dbReference type="AlphaFoldDB" id="A0A6A6I5J5"/>
<dbReference type="PANTHER" id="PTHR33365">
    <property type="entry name" value="YALI0B05434P"/>
    <property type="match status" value="1"/>
</dbReference>
<dbReference type="Pfam" id="PF11807">
    <property type="entry name" value="UstYa"/>
    <property type="match status" value="1"/>
</dbReference>
<organism evidence="3 4">
    <name type="scientific">Trematosphaeria pertusa</name>
    <dbReference type="NCBI Taxonomy" id="390896"/>
    <lineage>
        <taxon>Eukaryota</taxon>
        <taxon>Fungi</taxon>
        <taxon>Dikarya</taxon>
        <taxon>Ascomycota</taxon>
        <taxon>Pezizomycotina</taxon>
        <taxon>Dothideomycetes</taxon>
        <taxon>Pleosporomycetidae</taxon>
        <taxon>Pleosporales</taxon>
        <taxon>Massarineae</taxon>
        <taxon>Trematosphaeriaceae</taxon>
        <taxon>Trematosphaeria</taxon>
    </lineage>
</organism>
<evidence type="ECO:0000256" key="1">
    <source>
        <dbReference type="ARBA" id="ARBA00004685"/>
    </source>
</evidence>
<sequence>PSKFQGAPSEDVDREWERFTKHPMLDGRSGRLGVPLSVIKQSPKAADADWVASAVELGEDRYMANLEVFHTAHCLNMLRKMIYPEYYGVYGAAERGHLEHCVETIRQALMCNMGMGLVTFHWVEGLEEPYSDYNTYHQCRDPDAVLDWAVRN</sequence>
<dbReference type="PANTHER" id="PTHR33365:SF4">
    <property type="entry name" value="CYCLOCHLOROTINE BIOSYNTHESIS PROTEIN O"/>
    <property type="match status" value="1"/>
</dbReference>